<evidence type="ECO:0000313" key="3">
    <source>
        <dbReference type="Proteomes" id="UP000031668"/>
    </source>
</evidence>
<dbReference type="OrthoDB" id="6021308at2759"/>
<keyword evidence="3" id="KW-1185">Reference proteome</keyword>
<accession>A0A0C2MPD7</accession>
<dbReference type="InterPro" id="IPR038717">
    <property type="entry name" value="Tc1-like_DDE_dom"/>
</dbReference>
<organism evidence="2 3">
    <name type="scientific">Thelohanellus kitauei</name>
    <name type="common">Myxosporean</name>
    <dbReference type="NCBI Taxonomy" id="669202"/>
    <lineage>
        <taxon>Eukaryota</taxon>
        <taxon>Metazoa</taxon>
        <taxon>Cnidaria</taxon>
        <taxon>Myxozoa</taxon>
        <taxon>Myxosporea</taxon>
        <taxon>Bivalvulida</taxon>
        <taxon>Platysporina</taxon>
        <taxon>Myxobolidae</taxon>
        <taxon>Thelohanellus</taxon>
    </lineage>
</organism>
<dbReference type="AlphaFoldDB" id="A0A0C2MPD7"/>
<evidence type="ECO:0000313" key="2">
    <source>
        <dbReference type="EMBL" id="KII63531.1"/>
    </source>
</evidence>
<gene>
    <name evidence="2" type="ORF">RF11_08062</name>
</gene>
<comment type="caution">
    <text evidence="2">The sequence shown here is derived from an EMBL/GenBank/DDBJ whole genome shotgun (WGS) entry which is preliminary data.</text>
</comment>
<reference evidence="2 3" key="1">
    <citation type="journal article" date="2014" name="Genome Biol. Evol.">
        <title>The genome of the myxosporean Thelohanellus kitauei shows adaptations to nutrient acquisition within its fish host.</title>
        <authorList>
            <person name="Yang Y."/>
            <person name="Xiong J."/>
            <person name="Zhou Z."/>
            <person name="Huo F."/>
            <person name="Miao W."/>
            <person name="Ran C."/>
            <person name="Liu Y."/>
            <person name="Zhang J."/>
            <person name="Feng J."/>
            <person name="Wang M."/>
            <person name="Wang M."/>
            <person name="Wang L."/>
            <person name="Yao B."/>
        </authorList>
    </citation>
    <scope>NUCLEOTIDE SEQUENCE [LARGE SCALE GENOMIC DNA]</scope>
    <source>
        <strain evidence="2">Wuqing</strain>
    </source>
</reference>
<name>A0A0C2MPD7_THEKT</name>
<proteinExistence type="predicted"/>
<evidence type="ECO:0000259" key="1">
    <source>
        <dbReference type="Pfam" id="PF13358"/>
    </source>
</evidence>
<dbReference type="Pfam" id="PF13358">
    <property type="entry name" value="DDE_3"/>
    <property type="match status" value="1"/>
</dbReference>
<dbReference type="Gene3D" id="3.30.420.10">
    <property type="entry name" value="Ribonuclease H-like superfamily/Ribonuclease H"/>
    <property type="match status" value="1"/>
</dbReference>
<dbReference type="Proteomes" id="UP000031668">
    <property type="component" value="Unassembled WGS sequence"/>
</dbReference>
<sequence length="172" mass="19800">MDKPNLTDGIYVDETGFKLHIRRSYGMSQRRQRASITVAISRGRNIRVCTAMVVACLIYYRSIVPYYNKTEFVQFFGPMLTTKVPQAFESRGHRIYFLPTYSPQLNHIELLFSKWKSIIKSRMTVFEGNTLLATILEGSTQISQGRVRGLDLRINAFCINSVATGRFKLNFK</sequence>
<feature type="domain" description="Tc1-like transposase DDE" evidence="1">
    <location>
        <begin position="84"/>
        <end position="122"/>
    </location>
</feature>
<dbReference type="EMBL" id="JWZT01004661">
    <property type="protein sequence ID" value="KII63531.1"/>
    <property type="molecule type" value="Genomic_DNA"/>
</dbReference>
<dbReference type="InterPro" id="IPR036397">
    <property type="entry name" value="RNaseH_sf"/>
</dbReference>
<dbReference type="GO" id="GO:0003676">
    <property type="term" value="F:nucleic acid binding"/>
    <property type="evidence" value="ECO:0007669"/>
    <property type="project" value="InterPro"/>
</dbReference>
<protein>
    <recommendedName>
        <fullName evidence="1">Tc1-like transposase DDE domain-containing protein</fullName>
    </recommendedName>
</protein>